<protein>
    <submittedName>
        <fullName evidence="3">Fibronectin-binding domain-containing protein</fullName>
    </submittedName>
</protein>
<dbReference type="Gene3D" id="2.30.310.10">
    <property type="entry name" value="ibrinogen binding protein from staphylococcus aureus domain"/>
    <property type="match status" value="1"/>
</dbReference>
<keyword evidence="1" id="KW-0175">Coiled coil</keyword>
<feature type="coiled-coil region" evidence="1">
    <location>
        <begin position="290"/>
        <end position="317"/>
    </location>
</feature>
<dbReference type="GO" id="GO:1990112">
    <property type="term" value="C:RQC complex"/>
    <property type="evidence" value="ECO:0007669"/>
    <property type="project" value="TreeGrafter"/>
</dbReference>
<dbReference type="RefSeq" id="WP_176788044.1">
    <property type="nucleotide sequence ID" value="NZ_JABXWR010000001.1"/>
</dbReference>
<comment type="caution">
    <text evidence="3">The sequence shown here is derived from an EMBL/GenBank/DDBJ whole genome shotgun (WGS) entry which is preliminary data.</text>
</comment>
<proteinExistence type="predicted"/>
<dbReference type="Proteomes" id="UP000570823">
    <property type="component" value="Unassembled WGS sequence"/>
</dbReference>
<dbReference type="InterPro" id="IPR051608">
    <property type="entry name" value="RQC_Subunit_NEMF"/>
</dbReference>
<feature type="domain" description="NFACT RNA-binding" evidence="2">
    <location>
        <begin position="432"/>
        <end position="537"/>
    </location>
</feature>
<dbReference type="GO" id="GO:0043023">
    <property type="term" value="F:ribosomal large subunit binding"/>
    <property type="evidence" value="ECO:0007669"/>
    <property type="project" value="TreeGrafter"/>
</dbReference>
<name>A0A7K4HN50_9EURY</name>
<evidence type="ECO:0000259" key="2">
    <source>
        <dbReference type="Pfam" id="PF05670"/>
    </source>
</evidence>
<dbReference type="NCBIfam" id="NF041120">
    <property type="entry name" value="RqcH_arch"/>
    <property type="match status" value="1"/>
</dbReference>
<dbReference type="Pfam" id="PF05670">
    <property type="entry name" value="NFACT-R_1"/>
    <property type="match status" value="1"/>
</dbReference>
<dbReference type="GO" id="GO:0072344">
    <property type="term" value="P:rescue of stalled ribosome"/>
    <property type="evidence" value="ECO:0007669"/>
    <property type="project" value="TreeGrafter"/>
</dbReference>
<reference evidence="3 4" key="1">
    <citation type="submission" date="2020-06" db="EMBL/GenBank/DDBJ databases">
        <title>Methanofollis fontis sp. nov., a methanogen isolated from marine sediments near a cold seep at Four-Way Closure Ridge offshore southwestern Taiwan.</title>
        <authorList>
            <person name="Chen S.-C."/>
            <person name="Teng N.-H."/>
            <person name="Lin Y.-S."/>
            <person name="Lai M.-C."/>
            <person name="Chen H.-H."/>
            <person name="Wang C.-C."/>
        </authorList>
    </citation>
    <scope>NUCLEOTIDE SEQUENCE [LARGE SCALE GENOMIC DNA]</scope>
    <source>
        <strain evidence="3 4">DSM 2702</strain>
    </source>
</reference>
<accession>A0A7K4HN50</accession>
<dbReference type="GO" id="GO:0000049">
    <property type="term" value="F:tRNA binding"/>
    <property type="evidence" value="ECO:0007669"/>
    <property type="project" value="TreeGrafter"/>
</dbReference>
<gene>
    <name evidence="3" type="ORF">HWN36_03200</name>
</gene>
<keyword evidence="4" id="KW-1185">Reference proteome</keyword>
<dbReference type="PANTHER" id="PTHR15239:SF6">
    <property type="entry name" value="RIBOSOME QUALITY CONTROL COMPLEX SUBUNIT NEMF"/>
    <property type="match status" value="1"/>
</dbReference>
<dbReference type="AlphaFoldDB" id="A0A7K4HN50"/>
<dbReference type="OrthoDB" id="10943at2157"/>
<dbReference type="EMBL" id="JABXWR010000001">
    <property type="protein sequence ID" value="NVO66340.1"/>
    <property type="molecule type" value="Genomic_DNA"/>
</dbReference>
<sequence length="635" mass="69777">MANKQGMSGIDVRAMVTELCGHLPLWIGKIYQYDTKTLGIRLNGEGGVKRQFLIETGRRAHLVASLPESPKTPLGYAMFLRKHLEGGRVRGIGQYGLQRIFYIDIGKKTGVLRLVIELFDEGNAVLLDEGGVILKPLWHHRFKDRAVVPGEAYLLPEGADCSEMDEGAFAGMLAASNRDLVRTLAVGCLLGGTYAELVCSRAGVDKDIPASSADAGAVYAAFQGLIRDVEAHPAPVVTESGCWPVRGLGTVQQAFDTYNAALESFYPEVPASVTKAEEKRPKLSREEVIRLQQETAIKKFEGKIARAEKAVEAIYTNYPLVQEVITTLQRASRSMSWQEIEKILKSSDLPAAKAVVSVHPADAAVDVDVGIQVTIHVHESVEANVERYYDQIKKFRKKKEGALAAMERGVPKQKEKPKETLHLLKKKWFHRFRWFYTTDGTLVLGGRDASQNEELVKRYMEGKDTFVHADVHGGSVVIVKGPTEHLEDEVACFAASYSNAWKAGHFAADVYIARPDQVSKTPESGEYVSRGAFIVRGERHYVRDVPLGVAIGVQLKPDVTVIGGPTAAVRARTDHLVELMPGTFGPNDVAKKIGRVFREQVGDEIWKKMKAALNTEAIAAFVPPGESDIVGEHEG</sequence>
<dbReference type="PANTHER" id="PTHR15239">
    <property type="entry name" value="NUCLEAR EXPORT MEDIATOR FACTOR NEMF"/>
    <property type="match status" value="1"/>
</dbReference>
<organism evidence="3 4">
    <name type="scientific">Methanofollis tationis</name>
    <dbReference type="NCBI Taxonomy" id="81417"/>
    <lineage>
        <taxon>Archaea</taxon>
        <taxon>Methanobacteriati</taxon>
        <taxon>Methanobacteriota</taxon>
        <taxon>Stenosarchaea group</taxon>
        <taxon>Methanomicrobia</taxon>
        <taxon>Methanomicrobiales</taxon>
        <taxon>Methanomicrobiaceae</taxon>
        <taxon>Methanofollis</taxon>
    </lineage>
</organism>
<evidence type="ECO:0000313" key="4">
    <source>
        <dbReference type="Proteomes" id="UP000570823"/>
    </source>
</evidence>
<dbReference type="InterPro" id="IPR008532">
    <property type="entry name" value="NFACT_RNA-bd"/>
</dbReference>
<evidence type="ECO:0000256" key="1">
    <source>
        <dbReference type="SAM" id="Coils"/>
    </source>
</evidence>
<dbReference type="Pfam" id="PF05833">
    <property type="entry name" value="NFACT_N"/>
    <property type="match status" value="1"/>
</dbReference>
<evidence type="ECO:0000313" key="3">
    <source>
        <dbReference type="EMBL" id="NVO66340.1"/>
    </source>
</evidence>